<reference evidence="2" key="2">
    <citation type="submission" date="2020-11" db="EMBL/GenBank/DDBJ databases">
        <authorList>
            <person name="McCartney M.A."/>
            <person name="Auch B."/>
            <person name="Kono T."/>
            <person name="Mallez S."/>
            <person name="Becker A."/>
            <person name="Gohl D.M."/>
            <person name="Silverstein K.A.T."/>
            <person name="Koren S."/>
            <person name="Bechman K.B."/>
            <person name="Herman A."/>
            <person name="Abrahante J.E."/>
            <person name="Garbe J."/>
        </authorList>
    </citation>
    <scope>NUCLEOTIDE SEQUENCE</scope>
    <source>
        <strain evidence="2">Duluth1</strain>
        <tissue evidence="2">Whole animal</tissue>
    </source>
</reference>
<sequence length="863" mass="94493">MQTDIRLLLCTTLVFHSFGQEVKKRYEFENIVGGAGSARTPWRSAASGNSSLRMFKGDQIQLTLCADVARTLSIDGLIHSNDGESDTIDISVIDSTGVFFSYGTVFTEETSGGWGKFWNSFKSSVPFSATPLLLTPHTNTTLMLTVNVADCYGSEFDALDVTLSADVANETLWCDAKLIYAASPTPCAVRIDNPELTSTLTLTLEVTTSAPTPTHTSEMATLEIAPSKITFSATTQTQTSEMATSETTSSEITSSVTTQTQTSEMATLEITPAEITSSATTQTRTSDMATSEMTPSEMTSSATTQTQTSETTTSGLTTSESTTWIATPTRTQTSEMATSEITPTEITSSATTQKRTSEMTTSEITPSEMTSSATTQTQTSETTTSEITTSESTTRITTPTRTSEMTTLDFTTSATTGTNEPKTEAAIRNSVQQNSFQSDCKDESNVNIRFNPSVWKNTIFIAREQTDVRHRGNTTTTNAGRTCETQIWQIGYANNRNDDLGPGIMTSSMTYAVGNDTDFRTFPGIIQKGKPNQLDVKYYIPRKFNVNSGKLEFTLGLNNVNTDKTIGVQYLKKAKVNPSDVIYRTFSLSNKVNEWKIPSKALSPSLENVLTLHFDRLEPGPVNIDYLKLAYNPRKWGTQPVTLLLDSTRNLLALKYRENARKKNMDVEIPKGMNLYVDGKRIDGEMEKVVLMHKPNLQIFAISENGEINVNHVTTSGRRQNRRTIGVDDENQQKGASGFFIGNPDNNIETVAFNTQNNDIKITYANDTFVTFTLQYSALETRLVVTDTNIADGSVTFFSTHISDGLAGANDVIVDGGVAREHVMDQSVGNLSGTRFKFVKTNPDQTFDVSDETEIVFPALLSG</sequence>
<evidence type="ECO:0000256" key="1">
    <source>
        <dbReference type="SAM" id="MobiDB-lite"/>
    </source>
</evidence>
<feature type="compositionally biased region" description="Low complexity" evidence="1">
    <location>
        <begin position="367"/>
        <end position="407"/>
    </location>
</feature>
<feature type="compositionally biased region" description="Low complexity" evidence="1">
    <location>
        <begin position="337"/>
        <end position="352"/>
    </location>
</feature>
<comment type="caution">
    <text evidence="2">The sequence shown here is derived from an EMBL/GenBank/DDBJ whole genome shotgun (WGS) entry which is preliminary data.</text>
</comment>
<gene>
    <name evidence="2" type="ORF">DPMN_181460</name>
</gene>
<dbReference type="Proteomes" id="UP000828390">
    <property type="component" value="Unassembled WGS sequence"/>
</dbReference>
<feature type="compositionally biased region" description="Polar residues" evidence="1">
    <location>
        <begin position="324"/>
        <end position="336"/>
    </location>
</feature>
<evidence type="ECO:0000313" key="2">
    <source>
        <dbReference type="EMBL" id="KAH3747039.1"/>
    </source>
</evidence>
<proteinExistence type="predicted"/>
<feature type="region of interest" description="Disordered" evidence="1">
    <location>
        <begin position="233"/>
        <end position="421"/>
    </location>
</feature>
<keyword evidence="3" id="KW-1185">Reference proteome</keyword>
<feature type="compositionally biased region" description="Low complexity" evidence="1">
    <location>
        <begin position="288"/>
        <end position="323"/>
    </location>
</feature>
<feature type="compositionally biased region" description="Low complexity" evidence="1">
    <location>
        <begin position="233"/>
        <end position="264"/>
    </location>
</feature>
<feature type="compositionally biased region" description="Polar residues" evidence="1">
    <location>
        <begin position="408"/>
        <end position="420"/>
    </location>
</feature>
<dbReference type="EMBL" id="JAIWYP010000010">
    <property type="protein sequence ID" value="KAH3747039.1"/>
    <property type="molecule type" value="Genomic_DNA"/>
</dbReference>
<dbReference type="AlphaFoldDB" id="A0A9D4I3T5"/>
<reference evidence="2" key="1">
    <citation type="journal article" date="2019" name="bioRxiv">
        <title>The Genome of the Zebra Mussel, Dreissena polymorpha: A Resource for Invasive Species Research.</title>
        <authorList>
            <person name="McCartney M.A."/>
            <person name="Auch B."/>
            <person name="Kono T."/>
            <person name="Mallez S."/>
            <person name="Zhang Y."/>
            <person name="Obille A."/>
            <person name="Becker A."/>
            <person name="Abrahante J.E."/>
            <person name="Garbe J."/>
            <person name="Badalamenti J.P."/>
            <person name="Herman A."/>
            <person name="Mangelson H."/>
            <person name="Liachko I."/>
            <person name="Sullivan S."/>
            <person name="Sone E.D."/>
            <person name="Koren S."/>
            <person name="Silverstein K.A.T."/>
            <person name="Beckman K.B."/>
            <person name="Gohl D.M."/>
        </authorList>
    </citation>
    <scope>NUCLEOTIDE SEQUENCE</scope>
    <source>
        <strain evidence="2">Duluth1</strain>
        <tissue evidence="2">Whole animal</tissue>
    </source>
</reference>
<feature type="compositionally biased region" description="Polar residues" evidence="1">
    <location>
        <begin position="274"/>
        <end position="287"/>
    </location>
</feature>
<evidence type="ECO:0000313" key="3">
    <source>
        <dbReference type="Proteomes" id="UP000828390"/>
    </source>
</evidence>
<protein>
    <submittedName>
        <fullName evidence="2">Uncharacterized protein</fullName>
    </submittedName>
</protein>
<name>A0A9D4I3T5_DREPO</name>
<accession>A0A9D4I3T5</accession>
<organism evidence="2 3">
    <name type="scientific">Dreissena polymorpha</name>
    <name type="common">Zebra mussel</name>
    <name type="synonym">Mytilus polymorpha</name>
    <dbReference type="NCBI Taxonomy" id="45954"/>
    <lineage>
        <taxon>Eukaryota</taxon>
        <taxon>Metazoa</taxon>
        <taxon>Spiralia</taxon>
        <taxon>Lophotrochozoa</taxon>
        <taxon>Mollusca</taxon>
        <taxon>Bivalvia</taxon>
        <taxon>Autobranchia</taxon>
        <taxon>Heteroconchia</taxon>
        <taxon>Euheterodonta</taxon>
        <taxon>Imparidentia</taxon>
        <taxon>Neoheterodontei</taxon>
        <taxon>Myida</taxon>
        <taxon>Dreissenoidea</taxon>
        <taxon>Dreissenidae</taxon>
        <taxon>Dreissena</taxon>
    </lineage>
</organism>